<organism evidence="8 9">
    <name type="scientific">Methylobacterium jeotgali</name>
    <dbReference type="NCBI Taxonomy" id="381630"/>
    <lineage>
        <taxon>Bacteria</taxon>
        <taxon>Pseudomonadati</taxon>
        <taxon>Pseudomonadota</taxon>
        <taxon>Alphaproteobacteria</taxon>
        <taxon>Hyphomicrobiales</taxon>
        <taxon>Methylobacteriaceae</taxon>
        <taxon>Methylobacterium</taxon>
    </lineage>
</organism>
<proteinExistence type="predicted"/>
<comment type="catalytic activity">
    <reaction evidence="6">
        <text>precorrin-5 + S-adenosyl-L-methionine + H2O = precorrin-6A + acetate + S-adenosyl-L-homocysteine + 2 H(+)</text>
        <dbReference type="Rhea" id="RHEA:18261"/>
        <dbReference type="ChEBI" id="CHEBI:15377"/>
        <dbReference type="ChEBI" id="CHEBI:15378"/>
        <dbReference type="ChEBI" id="CHEBI:30089"/>
        <dbReference type="ChEBI" id="CHEBI:57856"/>
        <dbReference type="ChEBI" id="CHEBI:59789"/>
        <dbReference type="ChEBI" id="CHEBI:77871"/>
        <dbReference type="ChEBI" id="CHEBI:77872"/>
        <dbReference type="EC" id="2.1.1.152"/>
    </reaction>
</comment>
<evidence type="ECO:0000256" key="5">
    <source>
        <dbReference type="ARBA" id="ARBA00022691"/>
    </source>
</evidence>
<reference evidence="8" key="1">
    <citation type="journal article" date="2021" name="Front. Microbiol.">
        <title>Comprehensive Comparative Genomics and Phenotyping of Methylobacterium Species.</title>
        <authorList>
            <person name="Alessa O."/>
            <person name="Ogura Y."/>
            <person name="Fujitani Y."/>
            <person name="Takami H."/>
            <person name="Hayashi T."/>
            <person name="Sahin N."/>
            <person name="Tani A."/>
        </authorList>
    </citation>
    <scope>NUCLEOTIDE SEQUENCE</scope>
    <source>
        <strain evidence="8">LMG 23639</strain>
    </source>
</reference>
<evidence type="ECO:0000259" key="7">
    <source>
        <dbReference type="Pfam" id="PF00590"/>
    </source>
</evidence>
<dbReference type="PANTHER" id="PTHR43467:SF1">
    <property type="entry name" value="PRECORRIN-6A SYNTHASE [DEACETYLATING]"/>
    <property type="match status" value="1"/>
</dbReference>
<dbReference type="RefSeq" id="WP_238275124.1">
    <property type="nucleotide sequence ID" value="NZ_BPQR01000028.1"/>
</dbReference>
<dbReference type="InterPro" id="IPR014776">
    <property type="entry name" value="4pyrrole_Mease_sub2"/>
</dbReference>
<comment type="caution">
    <text evidence="8">The sequence shown here is derived from an EMBL/GenBank/DDBJ whole genome shotgun (WGS) entry which is preliminary data.</text>
</comment>
<dbReference type="NCBIfam" id="TIGR02434">
    <property type="entry name" value="CobF"/>
    <property type="match status" value="1"/>
</dbReference>
<dbReference type="PIRSF" id="PIRSF036525">
    <property type="entry name" value="CobF"/>
    <property type="match status" value="1"/>
</dbReference>
<dbReference type="Gene3D" id="3.30.950.10">
    <property type="entry name" value="Methyltransferase, Cobalt-precorrin-4 Transmethylase, Domain 2"/>
    <property type="match status" value="1"/>
</dbReference>
<evidence type="ECO:0000256" key="6">
    <source>
        <dbReference type="PIRNR" id="PIRNR036525"/>
    </source>
</evidence>
<dbReference type="InterPro" id="IPR035996">
    <property type="entry name" value="4pyrrol_Methylase_sf"/>
</dbReference>
<dbReference type="PANTHER" id="PTHR43467">
    <property type="entry name" value="COBALT-PRECORRIN-2 C(20)-METHYLTRANSFERASE"/>
    <property type="match status" value="1"/>
</dbReference>
<name>A0ABQ4STK8_9HYPH</name>
<evidence type="ECO:0000313" key="8">
    <source>
        <dbReference type="EMBL" id="GJE06427.1"/>
    </source>
</evidence>
<gene>
    <name evidence="8" type="ORF">AOPFMNJM_1745</name>
</gene>
<evidence type="ECO:0000256" key="3">
    <source>
        <dbReference type="ARBA" id="ARBA00022603"/>
    </source>
</evidence>
<dbReference type="EMBL" id="BPQR01000028">
    <property type="protein sequence ID" value="GJE06427.1"/>
    <property type="molecule type" value="Genomic_DNA"/>
</dbReference>
<evidence type="ECO:0000256" key="4">
    <source>
        <dbReference type="ARBA" id="ARBA00022679"/>
    </source>
</evidence>
<dbReference type="SUPFAM" id="SSF53790">
    <property type="entry name" value="Tetrapyrrole methylase"/>
    <property type="match status" value="1"/>
</dbReference>
<evidence type="ECO:0000256" key="2">
    <source>
        <dbReference type="ARBA" id="ARBA00022573"/>
    </source>
</evidence>
<dbReference type="InterPro" id="IPR014777">
    <property type="entry name" value="4pyrrole_Mease_sub1"/>
</dbReference>
<keyword evidence="5 6" id="KW-0949">S-adenosyl-L-methionine</keyword>
<reference evidence="8" key="2">
    <citation type="submission" date="2021-08" db="EMBL/GenBank/DDBJ databases">
        <authorList>
            <person name="Tani A."/>
            <person name="Ola A."/>
            <person name="Ogura Y."/>
            <person name="Katsura K."/>
            <person name="Hayashi T."/>
        </authorList>
    </citation>
    <scope>NUCLEOTIDE SEQUENCE</scope>
    <source>
        <strain evidence="8">LMG 23639</strain>
    </source>
</reference>
<accession>A0ABQ4STK8</accession>
<protein>
    <recommendedName>
        <fullName evidence="6">Precorrin-6A synthase [deacetylating]</fullName>
        <ecNumber evidence="6">2.1.1.152</ecNumber>
    </recommendedName>
</protein>
<feature type="domain" description="Tetrapyrrole methylase" evidence="7">
    <location>
        <begin position="4"/>
        <end position="226"/>
    </location>
</feature>
<dbReference type="Gene3D" id="3.40.1010.10">
    <property type="entry name" value="Cobalt-precorrin-4 Transmethylase, Domain 1"/>
    <property type="match status" value="1"/>
</dbReference>
<dbReference type="EC" id="2.1.1.152" evidence="6"/>
<keyword evidence="3 6" id="KW-0489">Methyltransferase</keyword>
<sequence>MPHLSVVGIGIGNPEHLTLEAVRALRDADVLFAVDKGDGRDGLMAVRKAVCDRALGDRPYRLVAIPEVPRDRAPKDYDAAVREWHAARAEAYADAFAREIGEGARGAFLVWGDPALYDSTLRILDRIADQGRIPLTYEVLPGISSVQLLAARHRTVLNGIGEAVHVTTGRRLLKRPEAAQSGSTVVMLDGAPEAVFAALDPDLAIYWGAYLGSADEMLVAGRLGDVASEILRLRRTGRAQHGWIMDIYLLRGVSELA</sequence>
<keyword evidence="9" id="KW-1185">Reference proteome</keyword>
<comment type="function">
    <text evidence="6">Catalyzes the methylation of C-1 in precorrin-5 and the subsequent extrusion of acetic acid from the resulting intermediate to form cobalt-precorrin-6A.</text>
</comment>
<evidence type="ECO:0000256" key="1">
    <source>
        <dbReference type="ARBA" id="ARBA00004953"/>
    </source>
</evidence>
<evidence type="ECO:0000313" key="9">
    <source>
        <dbReference type="Proteomes" id="UP001055102"/>
    </source>
</evidence>
<dbReference type="Proteomes" id="UP001055102">
    <property type="component" value="Unassembled WGS sequence"/>
</dbReference>
<keyword evidence="2" id="KW-0169">Cobalamin biosynthesis</keyword>
<dbReference type="InterPro" id="IPR012797">
    <property type="entry name" value="CobF"/>
</dbReference>
<comment type="pathway">
    <text evidence="1">Cofactor biosynthesis; adenosylcobalamin biosynthesis.</text>
</comment>
<dbReference type="CDD" id="cd11643">
    <property type="entry name" value="Precorrin-6A-synthase"/>
    <property type="match status" value="1"/>
</dbReference>
<keyword evidence="4 6" id="KW-0808">Transferase</keyword>
<dbReference type="Pfam" id="PF00590">
    <property type="entry name" value="TP_methylase"/>
    <property type="match status" value="1"/>
</dbReference>
<dbReference type="InterPro" id="IPR000878">
    <property type="entry name" value="4pyrrol_Mease"/>
</dbReference>